<organism evidence="1 2">
    <name type="scientific">Mytilus coruscus</name>
    <name type="common">Sea mussel</name>
    <dbReference type="NCBI Taxonomy" id="42192"/>
    <lineage>
        <taxon>Eukaryota</taxon>
        <taxon>Metazoa</taxon>
        <taxon>Spiralia</taxon>
        <taxon>Lophotrochozoa</taxon>
        <taxon>Mollusca</taxon>
        <taxon>Bivalvia</taxon>
        <taxon>Autobranchia</taxon>
        <taxon>Pteriomorphia</taxon>
        <taxon>Mytilida</taxon>
        <taxon>Mytiloidea</taxon>
        <taxon>Mytilidae</taxon>
        <taxon>Mytilinae</taxon>
        <taxon>Mytilus</taxon>
    </lineage>
</organism>
<protein>
    <submittedName>
        <fullName evidence="1">Uncharacterized protein</fullName>
    </submittedName>
</protein>
<dbReference type="AlphaFoldDB" id="A0A6J8AHZ1"/>
<sequence>MPTTINDEIAGRNSDESAHYIEIGEDDVLNTLQENNNQIIATDVRIVSVSEEENLELPNSDSDTSEHAVASLENETNASEYLNDGYEHPYTILLAYNYAVDEHTYLTTKTNSINNNSRTFRNAAYEHSFTSREQDYSQDKQKTHIFASDGQENITLDYFENNLNEPDHDLHLINVNSQINAAEYINLSLKE</sequence>
<name>A0A6J8AHZ1_MYTCO</name>
<accession>A0A6J8AHZ1</accession>
<evidence type="ECO:0000313" key="2">
    <source>
        <dbReference type="Proteomes" id="UP000507470"/>
    </source>
</evidence>
<dbReference type="Proteomes" id="UP000507470">
    <property type="component" value="Unassembled WGS sequence"/>
</dbReference>
<proteinExistence type="predicted"/>
<dbReference type="EMBL" id="CACVKT020001486">
    <property type="protein sequence ID" value="CAC5368467.1"/>
    <property type="molecule type" value="Genomic_DNA"/>
</dbReference>
<evidence type="ECO:0000313" key="1">
    <source>
        <dbReference type="EMBL" id="CAC5368467.1"/>
    </source>
</evidence>
<gene>
    <name evidence="1" type="ORF">MCOR_8007</name>
</gene>
<reference evidence="1 2" key="1">
    <citation type="submission" date="2020-06" db="EMBL/GenBank/DDBJ databases">
        <authorList>
            <person name="Li R."/>
            <person name="Bekaert M."/>
        </authorList>
    </citation>
    <scope>NUCLEOTIDE SEQUENCE [LARGE SCALE GENOMIC DNA]</scope>
    <source>
        <strain evidence="2">wild</strain>
    </source>
</reference>
<keyword evidence="2" id="KW-1185">Reference proteome</keyword>